<dbReference type="Gramene" id="ERN15221">
    <property type="protein sequence ID" value="ERN15221"/>
    <property type="gene ID" value="AMTR_s00056p00188870"/>
</dbReference>
<dbReference type="GO" id="GO:0030276">
    <property type="term" value="F:clathrin binding"/>
    <property type="evidence" value="ECO:0000318"/>
    <property type="project" value="GO_Central"/>
</dbReference>
<proteinExistence type="inferred from homology"/>
<dbReference type="InterPro" id="IPR013809">
    <property type="entry name" value="ENTH"/>
</dbReference>
<dbReference type="SMART" id="SM00273">
    <property type="entry name" value="ENTH"/>
    <property type="match status" value="1"/>
</dbReference>
<dbReference type="Gene3D" id="1.25.40.90">
    <property type="match status" value="1"/>
</dbReference>
<dbReference type="SUPFAM" id="SSF48464">
    <property type="entry name" value="ENTH/VHS domain"/>
    <property type="match status" value="1"/>
</dbReference>
<keyword evidence="5" id="KW-0968">Cytoplasmic vesicle</keyword>
<dbReference type="OMA" id="FCMAREV"/>
<dbReference type="GO" id="GO:0002020">
    <property type="term" value="F:protease binding"/>
    <property type="evidence" value="ECO:0007669"/>
    <property type="project" value="EnsemblPlants"/>
</dbReference>
<dbReference type="CDD" id="cd03571">
    <property type="entry name" value="ENTH"/>
    <property type="match status" value="1"/>
</dbReference>
<dbReference type="PROSITE" id="PS50942">
    <property type="entry name" value="ENTH"/>
    <property type="match status" value="1"/>
</dbReference>
<feature type="domain" description="ENTH" evidence="7">
    <location>
        <begin position="20"/>
        <end position="152"/>
    </location>
</feature>
<dbReference type="Proteomes" id="UP000017836">
    <property type="component" value="Unassembled WGS sequence"/>
</dbReference>
<protein>
    <recommendedName>
        <fullName evidence="7">ENTH domain-containing protein</fullName>
    </recommendedName>
</protein>
<evidence type="ECO:0000313" key="9">
    <source>
        <dbReference type="Proteomes" id="UP000017836"/>
    </source>
</evidence>
<dbReference type="GO" id="GO:0072659">
    <property type="term" value="P:protein localization to plasma membrane"/>
    <property type="evidence" value="ECO:0007669"/>
    <property type="project" value="EnsemblPlants"/>
</dbReference>
<sequence length="278" mass="31552">MDFMKVLDQTVREIKREVNIKVLKVPELEQKVLDATSNEPWGPHGSDLAELARATKSFTDRQMIMNVLWTRLNDTGKNWRHVYKALTVIEYFIANGDQRAVEDIVEHTYQISSISEFDYVEPNGKDMGINVRKKVQTLLSLLNDKDKIQEARRKAAANRDKYFGLSSTGVTFKSSSASYGSGGSYQGFGSHNGVKENDTFKDSFKDDWKRNDGDEADWKHGDGADYEGESDEKPRRRHGSENERSSSKKGSTCYGRGTDVNGSSRSTLFYLIFLVKYL</sequence>
<evidence type="ECO:0000256" key="1">
    <source>
        <dbReference type="ARBA" id="ARBA00004132"/>
    </source>
</evidence>
<dbReference type="EMBL" id="KI392510">
    <property type="protein sequence ID" value="ERN15221.1"/>
    <property type="molecule type" value="Genomic_DNA"/>
</dbReference>
<feature type="region of interest" description="Disordered" evidence="6">
    <location>
        <begin position="215"/>
        <end position="263"/>
    </location>
</feature>
<gene>
    <name evidence="8" type="ORF">AMTR_s00056p00188870</name>
</gene>
<dbReference type="GO" id="GO:0006897">
    <property type="term" value="P:endocytosis"/>
    <property type="evidence" value="ECO:0000318"/>
    <property type="project" value="GO_Central"/>
</dbReference>
<evidence type="ECO:0000256" key="5">
    <source>
        <dbReference type="ARBA" id="ARBA00023329"/>
    </source>
</evidence>
<dbReference type="AlphaFoldDB" id="U5CPX1"/>
<dbReference type="PANTHER" id="PTHR12276:SF45">
    <property type="entry name" value="CLATHRIN INTERACTOR 1"/>
    <property type="match status" value="1"/>
</dbReference>
<evidence type="ECO:0000259" key="7">
    <source>
        <dbReference type="PROSITE" id="PS50942"/>
    </source>
</evidence>
<dbReference type="GO" id="GO:0005884">
    <property type="term" value="C:actin filament"/>
    <property type="evidence" value="ECO:0007669"/>
    <property type="project" value="EnsemblPlants"/>
</dbReference>
<comment type="similarity">
    <text evidence="3">Belongs to the epsin family.</text>
</comment>
<dbReference type="eggNOG" id="KOG2056">
    <property type="taxonomic scope" value="Eukaryota"/>
</dbReference>
<dbReference type="PANTHER" id="PTHR12276">
    <property type="entry name" value="EPSIN/ENT-RELATED"/>
    <property type="match status" value="1"/>
</dbReference>
<keyword evidence="9" id="KW-1185">Reference proteome</keyword>
<dbReference type="FunFam" id="1.25.40.90:FF:000006">
    <property type="entry name" value="Clathrin interactor 1"/>
    <property type="match status" value="1"/>
</dbReference>
<evidence type="ECO:0000256" key="6">
    <source>
        <dbReference type="SAM" id="MobiDB-lite"/>
    </source>
</evidence>
<evidence type="ECO:0000256" key="2">
    <source>
        <dbReference type="ARBA" id="ARBA00004555"/>
    </source>
</evidence>
<evidence type="ECO:0000256" key="3">
    <source>
        <dbReference type="ARBA" id="ARBA00010130"/>
    </source>
</evidence>
<feature type="compositionally biased region" description="Basic and acidic residues" evidence="6">
    <location>
        <begin position="231"/>
        <end position="246"/>
    </location>
</feature>
<dbReference type="GO" id="GO:0006623">
    <property type="term" value="P:protein targeting to vacuole"/>
    <property type="evidence" value="ECO:0007669"/>
    <property type="project" value="EnsemblPlants"/>
</dbReference>
<dbReference type="InterPro" id="IPR008942">
    <property type="entry name" value="ENTH_VHS"/>
</dbReference>
<dbReference type="HOGENOM" id="CLU_012678_2_1_1"/>
<reference evidence="9" key="1">
    <citation type="journal article" date="2013" name="Science">
        <title>The Amborella genome and the evolution of flowering plants.</title>
        <authorList>
            <consortium name="Amborella Genome Project"/>
        </authorList>
    </citation>
    <scope>NUCLEOTIDE SEQUENCE [LARGE SCALE GENOMIC DNA]</scope>
</reference>
<dbReference type="GO" id="GO:0005802">
    <property type="term" value="C:trans-Golgi network"/>
    <property type="evidence" value="ECO:0007669"/>
    <property type="project" value="EnsemblPlants"/>
</dbReference>
<dbReference type="STRING" id="13333.U5CPX1"/>
<dbReference type="Pfam" id="PF01417">
    <property type="entry name" value="ENTH"/>
    <property type="match status" value="1"/>
</dbReference>
<dbReference type="GO" id="GO:0030125">
    <property type="term" value="C:clathrin vesicle coat"/>
    <property type="evidence" value="ECO:0000318"/>
    <property type="project" value="GO_Central"/>
</dbReference>
<dbReference type="GO" id="GO:0005886">
    <property type="term" value="C:plasma membrane"/>
    <property type="evidence" value="ECO:0000318"/>
    <property type="project" value="GO_Central"/>
</dbReference>
<comment type="subcellular location">
    <subcellularLocation>
        <location evidence="1">Cytoplasmic vesicle</location>
        <location evidence="1">Clathrin-coated vesicle</location>
    </subcellularLocation>
    <subcellularLocation>
        <location evidence="2">Golgi apparatus</location>
    </subcellularLocation>
</comment>
<evidence type="ECO:0000256" key="4">
    <source>
        <dbReference type="ARBA" id="ARBA00023034"/>
    </source>
</evidence>
<organism evidence="8 9">
    <name type="scientific">Amborella trichopoda</name>
    <dbReference type="NCBI Taxonomy" id="13333"/>
    <lineage>
        <taxon>Eukaryota</taxon>
        <taxon>Viridiplantae</taxon>
        <taxon>Streptophyta</taxon>
        <taxon>Embryophyta</taxon>
        <taxon>Tracheophyta</taxon>
        <taxon>Spermatophyta</taxon>
        <taxon>Magnoliopsida</taxon>
        <taxon>Amborellales</taxon>
        <taxon>Amborellaceae</taxon>
        <taxon>Amborella</taxon>
    </lineage>
</organism>
<accession>U5CPX1</accession>
<evidence type="ECO:0000313" key="8">
    <source>
        <dbReference type="EMBL" id="ERN15221.1"/>
    </source>
</evidence>
<dbReference type="GO" id="GO:0005543">
    <property type="term" value="F:phospholipid binding"/>
    <property type="evidence" value="ECO:0000318"/>
    <property type="project" value="GO_Central"/>
</dbReference>
<dbReference type="GO" id="GO:0005768">
    <property type="term" value="C:endosome"/>
    <property type="evidence" value="ECO:0000318"/>
    <property type="project" value="GO_Central"/>
</dbReference>
<keyword evidence="4" id="KW-0333">Golgi apparatus</keyword>
<name>U5CPX1_AMBTC</name>